<evidence type="ECO:0000313" key="2">
    <source>
        <dbReference type="Proteomes" id="UP001367508"/>
    </source>
</evidence>
<evidence type="ECO:0000313" key="1">
    <source>
        <dbReference type="EMBL" id="KAK7328834.1"/>
    </source>
</evidence>
<dbReference type="EMBL" id="JAYMYQ010000005">
    <property type="protein sequence ID" value="KAK7328834.1"/>
    <property type="molecule type" value="Genomic_DNA"/>
</dbReference>
<sequence>MRSMEPSRGFRDDVKIVPSLTTLSCSDKKCFGCRSLPRKHLDQLETISEAMGHPLEVVQVGEKLDPDGIESGEHILCMYQSIHVGALVLGILGLLPKRYSPISNISIDHCARVLTRNKEDWGPKPFMFLNYWFDEGSLKQMVEQVWNSVES</sequence>
<gene>
    <name evidence="1" type="ORF">VNO77_22960</name>
</gene>
<reference evidence="1 2" key="1">
    <citation type="submission" date="2024-01" db="EMBL/GenBank/DDBJ databases">
        <title>The genomes of 5 underutilized Papilionoideae crops provide insights into root nodulation and disease resistanc.</title>
        <authorList>
            <person name="Jiang F."/>
        </authorList>
    </citation>
    <scope>NUCLEOTIDE SEQUENCE [LARGE SCALE GENOMIC DNA]</scope>
    <source>
        <strain evidence="1">LVBAO_FW01</strain>
        <tissue evidence="1">Leaves</tissue>
    </source>
</reference>
<dbReference type="AlphaFoldDB" id="A0AAN9QBF9"/>
<protein>
    <submittedName>
        <fullName evidence="1">Uncharacterized protein</fullName>
    </submittedName>
</protein>
<organism evidence="1 2">
    <name type="scientific">Canavalia gladiata</name>
    <name type="common">Sword bean</name>
    <name type="synonym">Dolichos gladiatus</name>
    <dbReference type="NCBI Taxonomy" id="3824"/>
    <lineage>
        <taxon>Eukaryota</taxon>
        <taxon>Viridiplantae</taxon>
        <taxon>Streptophyta</taxon>
        <taxon>Embryophyta</taxon>
        <taxon>Tracheophyta</taxon>
        <taxon>Spermatophyta</taxon>
        <taxon>Magnoliopsida</taxon>
        <taxon>eudicotyledons</taxon>
        <taxon>Gunneridae</taxon>
        <taxon>Pentapetalae</taxon>
        <taxon>rosids</taxon>
        <taxon>fabids</taxon>
        <taxon>Fabales</taxon>
        <taxon>Fabaceae</taxon>
        <taxon>Papilionoideae</taxon>
        <taxon>50 kb inversion clade</taxon>
        <taxon>NPAAA clade</taxon>
        <taxon>indigoferoid/millettioid clade</taxon>
        <taxon>Phaseoleae</taxon>
        <taxon>Canavalia</taxon>
    </lineage>
</organism>
<comment type="caution">
    <text evidence="1">The sequence shown here is derived from an EMBL/GenBank/DDBJ whole genome shotgun (WGS) entry which is preliminary data.</text>
</comment>
<dbReference type="Proteomes" id="UP001367508">
    <property type="component" value="Unassembled WGS sequence"/>
</dbReference>
<proteinExistence type="predicted"/>
<keyword evidence="2" id="KW-1185">Reference proteome</keyword>
<accession>A0AAN9QBF9</accession>
<name>A0AAN9QBF9_CANGL</name>